<reference evidence="2" key="1">
    <citation type="submission" date="2020-03" db="EMBL/GenBank/DDBJ databases">
        <authorList>
            <person name="Weist P."/>
        </authorList>
    </citation>
    <scope>NUCLEOTIDE SEQUENCE</scope>
</reference>
<dbReference type="EMBL" id="CADEAL010001001">
    <property type="protein sequence ID" value="CAB1427815.1"/>
    <property type="molecule type" value="Genomic_DNA"/>
</dbReference>
<dbReference type="Proteomes" id="UP001153269">
    <property type="component" value="Unassembled WGS sequence"/>
</dbReference>
<evidence type="ECO:0000256" key="1">
    <source>
        <dbReference type="SAM" id="MobiDB-lite"/>
    </source>
</evidence>
<evidence type="ECO:0000313" key="2">
    <source>
        <dbReference type="EMBL" id="CAB1427815.1"/>
    </source>
</evidence>
<sequence length="183" mass="19968">MLEVSRWAGNVGELAKQRSPISSPLFLAFTPLPYYRVYRSAFTPLSHPAPAARSGRMGASEREESGEKENKHKKRQVTPHQRGELSQADLDFMRLPAACGVRKHWENGCTPCNGGEMDSDKKLSNCAVRRKSCQGLEPSAGSPGLLADSRSGTFPLSAPCSITIDKCTSSSLQENSPSQRQKC</sequence>
<comment type="caution">
    <text evidence="2">The sequence shown here is derived from an EMBL/GenBank/DDBJ whole genome shotgun (WGS) entry which is preliminary data.</text>
</comment>
<dbReference type="AlphaFoldDB" id="A0A9N7YDT5"/>
<organism evidence="2 3">
    <name type="scientific">Pleuronectes platessa</name>
    <name type="common">European plaice</name>
    <dbReference type="NCBI Taxonomy" id="8262"/>
    <lineage>
        <taxon>Eukaryota</taxon>
        <taxon>Metazoa</taxon>
        <taxon>Chordata</taxon>
        <taxon>Craniata</taxon>
        <taxon>Vertebrata</taxon>
        <taxon>Euteleostomi</taxon>
        <taxon>Actinopterygii</taxon>
        <taxon>Neopterygii</taxon>
        <taxon>Teleostei</taxon>
        <taxon>Neoteleostei</taxon>
        <taxon>Acanthomorphata</taxon>
        <taxon>Carangaria</taxon>
        <taxon>Pleuronectiformes</taxon>
        <taxon>Pleuronectoidei</taxon>
        <taxon>Pleuronectidae</taxon>
        <taxon>Pleuronectes</taxon>
    </lineage>
</organism>
<feature type="region of interest" description="Disordered" evidence="1">
    <location>
        <begin position="46"/>
        <end position="89"/>
    </location>
</feature>
<proteinExistence type="predicted"/>
<feature type="compositionally biased region" description="Basic and acidic residues" evidence="1">
    <location>
        <begin position="59"/>
        <end position="70"/>
    </location>
</feature>
<evidence type="ECO:0000313" key="3">
    <source>
        <dbReference type="Proteomes" id="UP001153269"/>
    </source>
</evidence>
<protein>
    <submittedName>
        <fullName evidence="2">Uncharacterized protein</fullName>
    </submittedName>
</protein>
<keyword evidence="3" id="KW-1185">Reference proteome</keyword>
<accession>A0A9N7YDT5</accession>
<name>A0A9N7YDT5_PLEPL</name>
<gene>
    <name evidence="2" type="ORF">PLEPLA_LOCUS15760</name>
</gene>